<dbReference type="SUPFAM" id="SSF48452">
    <property type="entry name" value="TPR-like"/>
    <property type="match status" value="1"/>
</dbReference>
<name>A0A450UHQ5_9GAMM</name>
<evidence type="ECO:0000256" key="6">
    <source>
        <dbReference type="PROSITE-ProRule" id="PRU00339"/>
    </source>
</evidence>
<evidence type="ECO:0000256" key="1">
    <source>
        <dbReference type="ARBA" id="ARBA00000085"/>
    </source>
</evidence>
<evidence type="ECO:0000256" key="5">
    <source>
        <dbReference type="ARBA" id="ARBA00023012"/>
    </source>
</evidence>
<dbReference type="SMART" id="SM00387">
    <property type="entry name" value="HATPase_c"/>
    <property type="match status" value="1"/>
</dbReference>
<dbReference type="PROSITE" id="PS50005">
    <property type="entry name" value="TPR"/>
    <property type="match status" value="2"/>
</dbReference>
<keyword evidence="3" id="KW-0808">Transferase</keyword>
<dbReference type="InterPro" id="IPR011990">
    <property type="entry name" value="TPR-like_helical_dom_sf"/>
</dbReference>
<evidence type="ECO:0000313" key="11">
    <source>
        <dbReference type="EMBL" id="VFJ99933.1"/>
    </source>
</evidence>
<proteinExistence type="predicted"/>
<dbReference type="InterPro" id="IPR019734">
    <property type="entry name" value="TPR_rpt"/>
</dbReference>
<keyword evidence="5" id="KW-0902">Two-component regulatory system</keyword>
<feature type="domain" description="Histidine kinase" evidence="8">
    <location>
        <begin position="501"/>
        <end position="640"/>
    </location>
</feature>
<dbReference type="EMBL" id="CAADFJ010000037">
    <property type="protein sequence ID" value="VFJ99933.1"/>
    <property type="molecule type" value="Genomic_DNA"/>
</dbReference>
<feature type="repeat" description="TPR" evidence="6">
    <location>
        <begin position="134"/>
        <end position="167"/>
    </location>
</feature>
<gene>
    <name evidence="9" type="ORF">BECKH772A_GA0070896_1003810</name>
    <name evidence="10" type="ORF">BECKH772B_GA0070898_1003810</name>
    <name evidence="11" type="ORF">BECKH772C_GA0070978_1003710</name>
</gene>
<dbReference type="SUPFAM" id="SSF55874">
    <property type="entry name" value="ATPase domain of HSP90 chaperone/DNA topoisomerase II/histidine kinase"/>
    <property type="match status" value="1"/>
</dbReference>
<evidence type="ECO:0000256" key="3">
    <source>
        <dbReference type="ARBA" id="ARBA00022679"/>
    </source>
</evidence>
<dbReference type="CDD" id="cd00075">
    <property type="entry name" value="HATPase"/>
    <property type="match status" value="1"/>
</dbReference>
<organism evidence="9">
    <name type="scientific">Candidatus Kentrum eta</name>
    <dbReference type="NCBI Taxonomy" id="2126337"/>
    <lineage>
        <taxon>Bacteria</taxon>
        <taxon>Pseudomonadati</taxon>
        <taxon>Pseudomonadota</taxon>
        <taxon>Gammaproteobacteria</taxon>
        <taxon>Candidatus Kentrum</taxon>
    </lineage>
</organism>
<evidence type="ECO:0000256" key="4">
    <source>
        <dbReference type="ARBA" id="ARBA00022777"/>
    </source>
</evidence>
<dbReference type="EMBL" id="CAADFG010000038">
    <property type="protein sequence ID" value="VFJ92050.1"/>
    <property type="molecule type" value="Genomic_DNA"/>
</dbReference>
<dbReference type="PRINTS" id="PR00344">
    <property type="entry name" value="BCTRLSENSOR"/>
</dbReference>
<dbReference type="EC" id="2.7.13.3" evidence="2"/>
<dbReference type="PANTHER" id="PTHR43711">
    <property type="entry name" value="TWO-COMPONENT HISTIDINE KINASE"/>
    <property type="match status" value="1"/>
</dbReference>
<feature type="repeat" description="TPR" evidence="6">
    <location>
        <begin position="168"/>
        <end position="201"/>
    </location>
</feature>
<dbReference type="InterPro" id="IPR003594">
    <property type="entry name" value="HATPase_dom"/>
</dbReference>
<feature type="compositionally biased region" description="Basic residues" evidence="7">
    <location>
        <begin position="1"/>
        <end position="14"/>
    </location>
</feature>
<dbReference type="EMBL" id="CAADFI010000038">
    <property type="protein sequence ID" value="VFJ93082.1"/>
    <property type="molecule type" value="Genomic_DNA"/>
</dbReference>
<evidence type="ECO:0000256" key="7">
    <source>
        <dbReference type="SAM" id="MobiDB-lite"/>
    </source>
</evidence>
<evidence type="ECO:0000256" key="2">
    <source>
        <dbReference type="ARBA" id="ARBA00012438"/>
    </source>
</evidence>
<reference evidence="9" key="1">
    <citation type="submission" date="2019-02" db="EMBL/GenBank/DDBJ databases">
        <authorList>
            <person name="Gruber-Vodicka R. H."/>
            <person name="Seah K. B. B."/>
        </authorList>
    </citation>
    <scope>NUCLEOTIDE SEQUENCE</scope>
    <source>
        <strain evidence="11">BECK_SA2B12</strain>
        <strain evidence="9">BECK_SA2B15</strain>
        <strain evidence="10">BECK_SA2B20</strain>
    </source>
</reference>
<dbReference type="Gene3D" id="1.25.40.10">
    <property type="entry name" value="Tetratricopeptide repeat domain"/>
    <property type="match status" value="1"/>
</dbReference>
<comment type="catalytic activity">
    <reaction evidence="1">
        <text>ATP + protein L-histidine = ADP + protein N-phospho-L-histidine.</text>
        <dbReference type="EC" id="2.7.13.3"/>
    </reaction>
</comment>
<keyword evidence="6" id="KW-0802">TPR repeat</keyword>
<dbReference type="InterPro" id="IPR004358">
    <property type="entry name" value="Sig_transdc_His_kin-like_C"/>
</dbReference>
<keyword evidence="4 9" id="KW-0418">Kinase</keyword>
<dbReference type="GO" id="GO:0000160">
    <property type="term" value="P:phosphorelay signal transduction system"/>
    <property type="evidence" value="ECO:0007669"/>
    <property type="project" value="UniProtKB-KW"/>
</dbReference>
<dbReference type="Gene3D" id="3.30.565.10">
    <property type="entry name" value="Histidine kinase-like ATPase, C-terminal domain"/>
    <property type="match status" value="1"/>
</dbReference>
<dbReference type="PANTHER" id="PTHR43711:SF1">
    <property type="entry name" value="HISTIDINE KINASE 1"/>
    <property type="match status" value="1"/>
</dbReference>
<dbReference type="AlphaFoldDB" id="A0A450UHQ5"/>
<sequence>MTARGYRKRQKRPRGPASPPRKTPHQKLEAANDLKARVLEYIARGNRARAERQLQYLRENARDRPDLLAKSLCDLAKQIPRSDWKLALFEEAEGLNPSDTVTLTSYATALADVGETARALELFQRSLELKGTETVTLNSYATALANVGETARALELFQRALDIEDTNTVTLTSYARALADVGETARALELFQRSLEVKPDGEDTLLQFGLFLEGQDRFEEAIGHLEGIRLGALDRRFAGFVCLNLGRLYYRIHEKTRAADWFERAVDYSDDAMATKLRAAKDILALRPHSPEAVAILQEITEAMPGHRQALGMLRLNLGPKAQYERFGADVEKDEGRDRELLNRAIYHKILNEVAILKMIAYRIADETDSETLRRVIGDIDAMAVEIGRRRNAIQTEQRGKDPADYEELLSEISGTAQDIADFANNGIATIKQRVYELLETPGDTPLEGLQRLLKQIEFTEGGLNDLKSVNEAIRLDIAPFPVRRLFDNWQRNPVIGNAVISVRMENPDSRFHGDERKLEAILKELVDNSRKHNLGRDELQIHMGSRDVNRLPQYVLPGKRPFGGQKYLNITYTDDGEGIPEDSRDWIFQPLKTTSREGSGLGLFIVRRTLRAMGGYVLERGGHGPQPGARFEIYLPYGAEKWGVKQ</sequence>
<dbReference type="Pfam" id="PF02518">
    <property type="entry name" value="HATPase_c"/>
    <property type="match status" value="1"/>
</dbReference>
<dbReference type="PROSITE" id="PS50109">
    <property type="entry name" value="HIS_KIN"/>
    <property type="match status" value="1"/>
</dbReference>
<accession>A0A450UHQ5</accession>
<evidence type="ECO:0000313" key="9">
    <source>
        <dbReference type="EMBL" id="VFJ92050.1"/>
    </source>
</evidence>
<dbReference type="InterPro" id="IPR005467">
    <property type="entry name" value="His_kinase_dom"/>
</dbReference>
<evidence type="ECO:0000259" key="8">
    <source>
        <dbReference type="PROSITE" id="PS50109"/>
    </source>
</evidence>
<protein>
    <recommendedName>
        <fullName evidence="2">histidine kinase</fullName>
        <ecNumber evidence="2">2.7.13.3</ecNumber>
    </recommendedName>
</protein>
<dbReference type="SMART" id="SM00028">
    <property type="entry name" value="TPR"/>
    <property type="match status" value="4"/>
</dbReference>
<dbReference type="GO" id="GO:0004673">
    <property type="term" value="F:protein histidine kinase activity"/>
    <property type="evidence" value="ECO:0007669"/>
    <property type="project" value="UniProtKB-EC"/>
</dbReference>
<dbReference type="InterPro" id="IPR050736">
    <property type="entry name" value="Sensor_HK_Regulatory"/>
</dbReference>
<feature type="region of interest" description="Disordered" evidence="7">
    <location>
        <begin position="1"/>
        <end position="30"/>
    </location>
</feature>
<evidence type="ECO:0000313" key="10">
    <source>
        <dbReference type="EMBL" id="VFJ93082.1"/>
    </source>
</evidence>
<dbReference type="InterPro" id="IPR036890">
    <property type="entry name" value="HATPase_C_sf"/>
</dbReference>